<dbReference type="EMBL" id="SJKB01000004">
    <property type="protein sequence ID" value="TCC62034.1"/>
    <property type="molecule type" value="Genomic_DNA"/>
</dbReference>
<dbReference type="Proteomes" id="UP000291144">
    <property type="component" value="Unassembled WGS sequence"/>
</dbReference>
<reference evidence="3 4" key="1">
    <citation type="submission" date="2019-02" db="EMBL/GenBank/DDBJ databases">
        <title>Kribbella capetownensis sp. nov. and Kribbella speibonae sp. nov., isolated from soil.</title>
        <authorList>
            <person name="Curtis S.M."/>
            <person name="Norton I."/>
            <person name="Everest G.J."/>
            <person name="Meyers P.R."/>
        </authorList>
    </citation>
    <scope>NUCLEOTIDE SEQUENCE [LARGE SCALE GENOMIC DNA]</scope>
    <source>
        <strain evidence="3 4">NRRL B-24813</strain>
    </source>
</reference>
<keyword evidence="4" id="KW-1185">Reference proteome</keyword>
<dbReference type="GO" id="GO:0016787">
    <property type="term" value="F:hydrolase activity"/>
    <property type="evidence" value="ECO:0007669"/>
    <property type="project" value="UniProtKB-KW"/>
</dbReference>
<organism evidence="3 4">
    <name type="scientific">Kribbella pittospori</name>
    <dbReference type="NCBI Taxonomy" id="722689"/>
    <lineage>
        <taxon>Bacteria</taxon>
        <taxon>Bacillati</taxon>
        <taxon>Actinomycetota</taxon>
        <taxon>Actinomycetes</taxon>
        <taxon>Propionibacteriales</taxon>
        <taxon>Kribbellaceae</taxon>
        <taxon>Kribbella</taxon>
    </lineage>
</organism>
<dbReference type="OrthoDB" id="3181909at2"/>
<protein>
    <submittedName>
        <fullName evidence="3">Alpha/beta hydrolase</fullName>
    </submittedName>
</protein>
<evidence type="ECO:0000313" key="4">
    <source>
        <dbReference type="Proteomes" id="UP000291144"/>
    </source>
</evidence>
<dbReference type="Pfam" id="PF07859">
    <property type="entry name" value="Abhydrolase_3"/>
    <property type="match status" value="1"/>
</dbReference>
<proteinExistence type="predicted"/>
<dbReference type="InterPro" id="IPR013094">
    <property type="entry name" value="AB_hydrolase_3"/>
</dbReference>
<comment type="caution">
    <text evidence="3">The sequence shown here is derived from an EMBL/GenBank/DDBJ whole genome shotgun (WGS) entry which is preliminary data.</text>
</comment>
<keyword evidence="1 3" id="KW-0378">Hydrolase</keyword>
<dbReference type="PANTHER" id="PTHR48081">
    <property type="entry name" value="AB HYDROLASE SUPERFAMILY PROTEIN C4A8.06C"/>
    <property type="match status" value="1"/>
</dbReference>
<dbReference type="SUPFAM" id="SSF53474">
    <property type="entry name" value="alpha/beta-Hydrolases"/>
    <property type="match status" value="1"/>
</dbReference>
<dbReference type="InterPro" id="IPR050300">
    <property type="entry name" value="GDXG_lipolytic_enzyme"/>
</dbReference>
<dbReference type="AlphaFoldDB" id="A0A4R0KRJ1"/>
<evidence type="ECO:0000259" key="2">
    <source>
        <dbReference type="Pfam" id="PF07859"/>
    </source>
</evidence>
<evidence type="ECO:0000256" key="1">
    <source>
        <dbReference type="ARBA" id="ARBA00022801"/>
    </source>
</evidence>
<evidence type="ECO:0000313" key="3">
    <source>
        <dbReference type="EMBL" id="TCC62034.1"/>
    </source>
</evidence>
<feature type="domain" description="Alpha/beta hydrolase fold-3" evidence="2">
    <location>
        <begin position="87"/>
        <end position="295"/>
    </location>
</feature>
<dbReference type="InterPro" id="IPR029058">
    <property type="entry name" value="AB_hydrolase_fold"/>
</dbReference>
<accession>A0A4R0KRJ1</accession>
<sequence>MSAGTATVRDEEDVPPRPHAQVEAFLAGARPSPDPWDADIGVVRADAREKVLAVTGQPSPVASVESVDADGVRGRLYRPTGAETDVLVWAHGGGWIHGDLDTADGVVRALANRAGCAVLSIDYRLAPEHPFPAGFDDAWTAVTWARRRFGSVSVGGDSSGGNLAAAVALRARDEGVELANQLLVYPALDSTEDTEYKLAFRQRYATFAGRTGFGANSYRRLQYIWATYVPDPEARTASYASPLHAESVDRAAPATVITAEHDFLRGEAEDYVRRLEEAGVPVELHEYAGQIHGFFEMFAVMTDAHHAVGVAGDAVRRAFHSTESSKEMSCDR</sequence>
<dbReference type="Gene3D" id="3.40.50.1820">
    <property type="entry name" value="alpha/beta hydrolase"/>
    <property type="match status" value="1"/>
</dbReference>
<dbReference type="RefSeq" id="WP_131355558.1">
    <property type="nucleotide sequence ID" value="NZ_SJKB01000004.1"/>
</dbReference>
<dbReference type="PANTHER" id="PTHR48081:SF8">
    <property type="entry name" value="ALPHA_BETA HYDROLASE FOLD-3 DOMAIN-CONTAINING PROTEIN-RELATED"/>
    <property type="match status" value="1"/>
</dbReference>
<gene>
    <name evidence="3" type="ORF">E0H73_15040</name>
</gene>
<name>A0A4R0KRJ1_9ACTN</name>